<dbReference type="GO" id="GO:0016989">
    <property type="term" value="F:sigma factor antagonist activity"/>
    <property type="evidence" value="ECO:0007669"/>
    <property type="project" value="TreeGrafter"/>
</dbReference>
<comment type="caution">
    <text evidence="4">The sequence shown here is derived from an EMBL/GenBank/DDBJ whole genome shotgun (WGS) entry which is preliminary data.</text>
</comment>
<keyword evidence="1" id="KW-0812">Transmembrane</keyword>
<dbReference type="Pfam" id="PF04773">
    <property type="entry name" value="FecR"/>
    <property type="match status" value="1"/>
</dbReference>
<sequence>MNFPDKRIQELARKLAAGNFTEAERRAFEQWYASHNDTYLEEESDETVEVLKARIFQNIKSRQAAESTAFRLRKARRLAGIAASLLIFVVIGIWLIGKRTNPSDNINAAVKIIPGGNKAILTLGNGKTIVLDSATEGRLATTSGALVIKTAEGHLAYKSNTPSVVQGEKNKISTPRGGQYWVNLADGSRVLLNAASTLTYSVSMNEPIREVELSGEAYFEVRHNAKRPFRVKVAGSVIEDIGTTFLVNSYNDEPAITATLLEGGISVSGTLNPNNFYQLKPGQQASVVAGSVSITEADTEQAAAWKEGYFMFGGETIEAVMRKIARWYDIEVIYEGALPTDRFGGTISRFESFKQVLHKLELTGRVHFTIEGRRVIVKE</sequence>
<dbReference type="InterPro" id="IPR012373">
    <property type="entry name" value="Ferrdict_sens_TM"/>
</dbReference>
<dbReference type="Gene3D" id="2.60.120.1440">
    <property type="match status" value="1"/>
</dbReference>
<dbReference type="InterPro" id="IPR006860">
    <property type="entry name" value="FecR"/>
</dbReference>
<protein>
    <submittedName>
        <fullName evidence="4">FecR family protein</fullName>
    </submittedName>
</protein>
<reference evidence="4 5" key="1">
    <citation type="submission" date="2018-08" db="EMBL/GenBank/DDBJ databases">
        <title>Mucilaginibacter sp. MYSH2.</title>
        <authorList>
            <person name="Seo T."/>
        </authorList>
    </citation>
    <scope>NUCLEOTIDE SEQUENCE [LARGE SCALE GENOMIC DNA]</scope>
    <source>
        <strain evidence="4 5">MYSH2</strain>
    </source>
</reference>
<evidence type="ECO:0000313" key="5">
    <source>
        <dbReference type="Proteomes" id="UP000264217"/>
    </source>
</evidence>
<evidence type="ECO:0000256" key="1">
    <source>
        <dbReference type="SAM" id="Phobius"/>
    </source>
</evidence>
<dbReference type="PIRSF" id="PIRSF018266">
    <property type="entry name" value="FecR"/>
    <property type="match status" value="1"/>
</dbReference>
<dbReference type="InterPro" id="IPR032508">
    <property type="entry name" value="FecR_C"/>
</dbReference>
<name>A0A372NMQ8_9SPHI</name>
<dbReference type="EMBL" id="QWDC01000004">
    <property type="protein sequence ID" value="RFZ90234.1"/>
    <property type="molecule type" value="Genomic_DNA"/>
</dbReference>
<gene>
    <name evidence="4" type="ORF">D0C36_20770</name>
</gene>
<dbReference type="Proteomes" id="UP000264217">
    <property type="component" value="Unassembled WGS sequence"/>
</dbReference>
<dbReference type="PANTHER" id="PTHR30273:SF2">
    <property type="entry name" value="PROTEIN FECR"/>
    <property type="match status" value="1"/>
</dbReference>
<dbReference type="PANTHER" id="PTHR30273">
    <property type="entry name" value="PERIPLASMIC SIGNAL SENSOR AND SIGMA FACTOR ACTIVATOR FECR-RELATED"/>
    <property type="match status" value="1"/>
</dbReference>
<evidence type="ECO:0000313" key="4">
    <source>
        <dbReference type="EMBL" id="RFZ90234.1"/>
    </source>
</evidence>
<dbReference type="AlphaFoldDB" id="A0A372NMQ8"/>
<dbReference type="OrthoDB" id="1099963at2"/>
<dbReference type="Gene3D" id="3.55.50.30">
    <property type="match status" value="1"/>
</dbReference>
<keyword evidence="1" id="KW-0472">Membrane</keyword>
<evidence type="ECO:0000259" key="3">
    <source>
        <dbReference type="Pfam" id="PF16344"/>
    </source>
</evidence>
<feature type="transmembrane region" description="Helical" evidence="1">
    <location>
        <begin position="78"/>
        <end position="97"/>
    </location>
</feature>
<dbReference type="Pfam" id="PF16344">
    <property type="entry name" value="FecR_C"/>
    <property type="match status" value="1"/>
</dbReference>
<feature type="domain" description="Protein FecR C-terminal" evidence="3">
    <location>
        <begin position="309"/>
        <end position="377"/>
    </location>
</feature>
<keyword evidence="5" id="KW-1185">Reference proteome</keyword>
<dbReference type="RefSeq" id="WP_117393648.1">
    <property type="nucleotide sequence ID" value="NZ_QWDC01000004.1"/>
</dbReference>
<organism evidence="4 5">
    <name type="scientific">Mucilaginibacter conchicola</name>
    <dbReference type="NCBI Taxonomy" id="2303333"/>
    <lineage>
        <taxon>Bacteria</taxon>
        <taxon>Pseudomonadati</taxon>
        <taxon>Bacteroidota</taxon>
        <taxon>Sphingobacteriia</taxon>
        <taxon>Sphingobacteriales</taxon>
        <taxon>Sphingobacteriaceae</taxon>
        <taxon>Mucilaginibacter</taxon>
    </lineage>
</organism>
<keyword evidence="1" id="KW-1133">Transmembrane helix</keyword>
<feature type="domain" description="FecR protein" evidence="2">
    <location>
        <begin position="171"/>
        <end position="265"/>
    </location>
</feature>
<evidence type="ECO:0000259" key="2">
    <source>
        <dbReference type="Pfam" id="PF04773"/>
    </source>
</evidence>
<proteinExistence type="predicted"/>
<accession>A0A372NMQ8</accession>